<feature type="transmembrane region" description="Helical" evidence="6">
    <location>
        <begin position="256"/>
        <end position="283"/>
    </location>
</feature>
<evidence type="ECO:0000313" key="9">
    <source>
        <dbReference type="Proteomes" id="UP001161017"/>
    </source>
</evidence>
<evidence type="ECO:0000256" key="3">
    <source>
        <dbReference type="ARBA" id="ARBA00022989"/>
    </source>
</evidence>
<evidence type="ECO:0000256" key="1">
    <source>
        <dbReference type="ARBA" id="ARBA00004141"/>
    </source>
</evidence>
<evidence type="ECO:0000256" key="6">
    <source>
        <dbReference type="SAM" id="Phobius"/>
    </source>
</evidence>
<keyword evidence="9" id="KW-1185">Reference proteome</keyword>
<name>A0AA43QL01_9LECA</name>
<comment type="caution">
    <text evidence="8">The sequence shown here is derived from an EMBL/GenBank/DDBJ whole genome shotgun (WGS) entry which is preliminary data.</text>
</comment>
<feature type="transmembrane region" description="Helical" evidence="6">
    <location>
        <begin position="222"/>
        <end position="244"/>
    </location>
</feature>
<dbReference type="Proteomes" id="UP001161017">
    <property type="component" value="Unassembled WGS sequence"/>
</dbReference>
<feature type="transmembrane region" description="Helical" evidence="6">
    <location>
        <begin position="20"/>
        <end position="43"/>
    </location>
</feature>
<dbReference type="InterPro" id="IPR049326">
    <property type="entry name" value="Rhodopsin_dom_fungi"/>
</dbReference>
<dbReference type="InterPro" id="IPR052337">
    <property type="entry name" value="SAT4-like"/>
</dbReference>
<keyword evidence="3 6" id="KW-1133">Transmembrane helix</keyword>
<dbReference type="GO" id="GO:0016020">
    <property type="term" value="C:membrane"/>
    <property type="evidence" value="ECO:0007669"/>
    <property type="project" value="UniProtKB-SubCell"/>
</dbReference>
<comment type="subcellular location">
    <subcellularLocation>
        <location evidence="1">Membrane</location>
        <topology evidence="1">Multi-pass membrane protein</topology>
    </subcellularLocation>
</comment>
<keyword evidence="4 6" id="KW-0472">Membrane</keyword>
<protein>
    <recommendedName>
        <fullName evidence="7">Rhodopsin domain-containing protein</fullName>
    </recommendedName>
</protein>
<keyword evidence="2 6" id="KW-0812">Transmembrane</keyword>
<accession>A0AA43QL01</accession>
<evidence type="ECO:0000256" key="5">
    <source>
        <dbReference type="ARBA" id="ARBA00038359"/>
    </source>
</evidence>
<evidence type="ECO:0000313" key="8">
    <source>
        <dbReference type="EMBL" id="MDI1488412.1"/>
    </source>
</evidence>
<proteinExistence type="inferred from homology"/>
<evidence type="ECO:0000256" key="4">
    <source>
        <dbReference type="ARBA" id="ARBA00023136"/>
    </source>
</evidence>
<gene>
    <name evidence="8" type="ORF">OHK93_007687</name>
</gene>
<dbReference type="EMBL" id="JAPUFD010000007">
    <property type="protein sequence ID" value="MDI1488412.1"/>
    <property type="molecule type" value="Genomic_DNA"/>
</dbReference>
<dbReference type="PANTHER" id="PTHR33048:SF47">
    <property type="entry name" value="INTEGRAL MEMBRANE PROTEIN-RELATED"/>
    <property type="match status" value="1"/>
</dbReference>
<feature type="transmembrane region" description="Helical" evidence="6">
    <location>
        <begin position="188"/>
        <end position="210"/>
    </location>
</feature>
<dbReference type="AlphaFoldDB" id="A0AA43QL01"/>
<feature type="transmembrane region" description="Helical" evidence="6">
    <location>
        <begin position="109"/>
        <end position="129"/>
    </location>
</feature>
<evidence type="ECO:0000256" key="2">
    <source>
        <dbReference type="ARBA" id="ARBA00022692"/>
    </source>
</evidence>
<comment type="similarity">
    <text evidence="5">Belongs to the SAT4 family.</text>
</comment>
<sequence length="408" mass="44539">MSSSGASTSSKAGRPKISEHAFQISMSLLLGLALVAAAGRVIARWHRFRKILWDDVFFSIGVITLIAGTGLTYADIPLIYLQENVEAGLVQPPPDIVARLIRSEQLQDGATVLLVGTVFSIKFSFLFFFKYLIKQQKKLTMWWWTVFGLLIPIALLVMFSDFIACDFFDERIFVKCVTPGALARQNGIFKASAILDIITDAMLISIPVVLLWNVQIPLKRKLALAGILCLSIFMIIIAIIRIAAGSISNGQVDAAWAVYWLQVEACIGTVVVSVSAFRALFVAHQANRQHQRSPAQSKPQSSFSGLGSKARLIWPRGAQKAHGKYDGSHHAWNSKVLPAAPSPTFTGGKSYIRAGSFSGKGANRDGTGLNSESTRIPSQSILMTRDLHCQEKVGISSLYSSTILTLPD</sequence>
<dbReference type="PANTHER" id="PTHR33048">
    <property type="entry name" value="PTH11-LIKE INTEGRAL MEMBRANE PROTEIN (AFU_ORTHOLOGUE AFUA_5G11245)"/>
    <property type="match status" value="1"/>
</dbReference>
<evidence type="ECO:0000259" key="7">
    <source>
        <dbReference type="Pfam" id="PF20684"/>
    </source>
</evidence>
<organism evidence="8 9">
    <name type="scientific">Ramalina farinacea</name>
    <dbReference type="NCBI Taxonomy" id="258253"/>
    <lineage>
        <taxon>Eukaryota</taxon>
        <taxon>Fungi</taxon>
        <taxon>Dikarya</taxon>
        <taxon>Ascomycota</taxon>
        <taxon>Pezizomycotina</taxon>
        <taxon>Lecanoromycetes</taxon>
        <taxon>OSLEUM clade</taxon>
        <taxon>Lecanoromycetidae</taxon>
        <taxon>Lecanorales</taxon>
        <taxon>Lecanorineae</taxon>
        <taxon>Ramalinaceae</taxon>
        <taxon>Ramalina</taxon>
    </lineage>
</organism>
<feature type="domain" description="Rhodopsin" evidence="7">
    <location>
        <begin position="40"/>
        <end position="281"/>
    </location>
</feature>
<dbReference type="Pfam" id="PF20684">
    <property type="entry name" value="Fung_rhodopsin"/>
    <property type="match status" value="1"/>
</dbReference>
<feature type="transmembrane region" description="Helical" evidence="6">
    <location>
        <begin position="141"/>
        <end position="159"/>
    </location>
</feature>
<feature type="transmembrane region" description="Helical" evidence="6">
    <location>
        <begin position="55"/>
        <end position="74"/>
    </location>
</feature>
<reference evidence="8" key="1">
    <citation type="journal article" date="2023" name="Genome Biol. Evol.">
        <title>First Whole Genome Sequence and Flow Cytometry Genome Size Data for the Lichen-Forming Fungus Ramalina farinacea (Ascomycota).</title>
        <authorList>
            <person name="Llewellyn T."/>
            <person name="Mian S."/>
            <person name="Hill R."/>
            <person name="Leitch I.J."/>
            <person name="Gaya E."/>
        </authorList>
    </citation>
    <scope>NUCLEOTIDE SEQUENCE</scope>
    <source>
        <strain evidence="8">LIQ254RAFAR</strain>
    </source>
</reference>